<keyword evidence="3 5" id="KW-1133">Transmembrane helix</keyword>
<feature type="transmembrane region" description="Helical" evidence="5">
    <location>
        <begin position="336"/>
        <end position="356"/>
    </location>
</feature>
<evidence type="ECO:0000259" key="6">
    <source>
        <dbReference type="PROSITE" id="PS50850"/>
    </source>
</evidence>
<keyword evidence="2 5" id="KW-0812">Transmembrane</keyword>
<reference evidence="7 8" key="1">
    <citation type="submission" date="2018-06" db="EMBL/GenBank/DDBJ databases">
        <title>Freshwater and sediment microbial communities from various areas in North America, analyzing microbe dynamics in response to fracking.</title>
        <authorList>
            <person name="Lamendella R."/>
        </authorList>
    </citation>
    <scope>NUCLEOTIDE SEQUENCE [LARGE SCALE GENOMIC DNA]</scope>
    <source>
        <strain evidence="7 8">3b_TX</strain>
    </source>
</reference>
<dbReference type="SUPFAM" id="SSF103473">
    <property type="entry name" value="MFS general substrate transporter"/>
    <property type="match status" value="1"/>
</dbReference>
<evidence type="ECO:0000256" key="4">
    <source>
        <dbReference type="ARBA" id="ARBA00023136"/>
    </source>
</evidence>
<dbReference type="InterPro" id="IPR020846">
    <property type="entry name" value="MFS_dom"/>
</dbReference>
<keyword evidence="8" id="KW-1185">Reference proteome</keyword>
<feature type="transmembrane region" description="Helical" evidence="5">
    <location>
        <begin position="151"/>
        <end position="169"/>
    </location>
</feature>
<feature type="transmembrane region" description="Helical" evidence="5">
    <location>
        <begin position="63"/>
        <end position="82"/>
    </location>
</feature>
<proteinExistence type="predicted"/>
<gene>
    <name evidence="7" type="ORF">DFO65_11442</name>
</gene>
<accession>A0A366IFR7</accession>
<feature type="transmembrane region" description="Helical" evidence="5">
    <location>
        <begin position="199"/>
        <end position="220"/>
    </location>
</feature>
<organism evidence="7 8">
    <name type="scientific">Brevibacterium celere</name>
    <dbReference type="NCBI Taxonomy" id="225845"/>
    <lineage>
        <taxon>Bacteria</taxon>
        <taxon>Bacillati</taxon>
        <taxon>Actinomycetota</taxon>
        <taxon>Actinomycetes</taxon>
        <taxon>Micrococcales</taxon>
        <taxon>Brevibacteriaceae</taxon>
        <taxon>Brevibacterium</taxon>
    </lineage>
</organism>
<feature type="transmembrane region" description="Helical" evidence="5">
    <location>
        <begin position="121"/>
        <end position="145"/>
    </location>
</feature>
<dbReference type="PANTHER" id="PTHR43683:SF1">
    <property type="entry name" value="MULTIDRUG EFFLUX PROTEIN YFMO"/>
    <property type="match status" value="1"/>
</dbReference>
<evidence type="ECO:0000313" key="7">
    <source>
        <dbReference type="EMBL" id="RBP69199.1"/>
    </source>
</evidence>
<feature type="transmembrane region" description="Helical" evidence="5">
    <location>
        <begin position="272"/>
        <end position="290"/>
    </location>
</feature>
<evidence type="ECO:0000256" key="5">
    <source>
        <dbReference type="SAM" id="Phobius"/>
    </source>
</evidence>
<dbReference type="Pfam" id="PF07690">
    <property type="entry name" value="MFS_1"/>
    <property type="match status" value="2"/>
</dbReference>
<comment type="subcellular location">
    <subcellularLocation>
        <location evidence="1">Cell membrane</location>
        <topology evidence="1">Multi-pass membrane protein</topology>
    </subcellularLocation>
</comment>
<feature type="transmembrane region" description="Helical" evidence="5">
    <location>
        <begin position="296"/>
        <end position="315"/>
    </location>
</feature>
<feature type="transmembrane region" description="Helical" evidence="5">
    <location>
        <begin position="33"/>
        <end position="51"/>
    </location>
</feature>
<dbReference type="GO" id="GO:0022857">
    <property type="term" value="F:transmembrane transporter activity"/>
    <property type="evidence" value="ECO:0007669"/>
    <property type="project" value="InterPro"/>
</dbReference>
<dbReference type="CDD" id="cd17474">
    <property type="entry name" value="MFS_YfmO_like"/>
    <property type="match status" value="1"/>
</dbReference>
<dbReference type="InterPro" id="IPR001958">
    <property type="entry name" value="Tet-R_TetA/multi-R_MdtG-like"/>
</dbReference>
<evidence type="ECO:0000256" key="3">
    <source>
        <dbReference type="ARBA" id="ARBA00022989"/>
    </source>
</evidence>
<protein>
    <submittedName>
        <fullName evidence="7">Putative MFS family arabinose efflux permease</fullName>
    </submittedName>
</protein>
<evidence type="ECO:0000256" key="2">
    <source>
        <dbReference type="ARBA" id="ARBA00022692"/>
    </source>
</evidence>
<dbReference type="EMBL" id="QNSB01000014">
    <property type="protein sequence ID" value="RBP69199.1"/>
    <property type="molecule type" value="Genomic_DNA"/>
</dbReference>
<feature type="transmembrane region" description="Helical" evidence="5">
    <location>
        <begin position="94"/>
        <end position="114"/>
    </location>
</feature>
<evidence type="ECO:0000256" key="1">
    <source>
        <dbReference type="ARBA" id="ARBA00004651"/>
    </source>
</evidence>
<keyword evidence="4 5" id="KW-0472">Membrane</keyword>
<dbReference type="PROSITE" id="PS50850">
    <property type="entry name" value="MFS"/>
    <property type="match status" value="1"/>
</dbReference>
<feature type="transmembrane region" description="Helical" evidence="5">
    <location>
        <begin position="362"/>
        <end position="383"/>
    </location>
</feature>
<dbReference type="PRINTS" id="PR01035">
    <property type="entry name" value="TCRTETA"/>
</dbReference>
<dbReference type="GO" id="GO:0005886">
    <property type="term" value="C:plasma membrane"/>
    <property type="evidence" value="ECO:0007669"/>
    <property type="project" value="UniProtKB-SubCell"/>
</dbReference>
<dbReference type="Proteomes" id="UP000253509">
    <property type="component" value="Unassembled WGS sequence"/>
</dbReference>
<sequence length="406" mass="41219">MAFACVIAFMGIGLVDPILPAISAELDASPAQSMLLFTSYLFITGGMMFFTSFVSSRIGAKSTLLIGLILIVAFAALAGLSGTVDQIIGFRAGWGLGNALFISTALSTIVGAASGGADKAIILYEAALGIGIATGPLLGGLLGGISWRGPFFGTAVLMAIGFIAIMVLLPSGRTGSIASAGGERIGLGATFRALAHPGIATLGIAALLYNFGFFVLLAYSPFPVEAAAHARGMEDFGAMGLGWVFFGWGVCLAVTSVFGAPLLTKRIGRRRSLVLTLVLLAALLAAMAFLVDSFVGIIVCVIAAGLLLGVLNTVFTESVMEVSELPRPVASGTYSGVRFLGGAIAPMVAGAVSESISAGAPYLFGAGAVLASIVVLGLGWTALRRVDGHLEEAPLDEAYALTGGDA</sequence>
<name>A0A366IFR7_9MICO</name>
<dbReference type="InterPro" id="IPR011701">
    <property type="entry name" value="MFS"/>
</dbReference>
<dbReference type="PANTHER" id="PTHR43683">
    <property type="entry name" value="MULTIDRUG EFFLUX PROTEIN YFMO"/>
    <property type="match status" value="1"/>
</dbReference>
<feature type="transmembrane region" description="Helical" evidence="5">
    <location>
        <begin position="240"/>
        <end position="260"/>
    </location>
</feature>
<dbReference type="InterPro" id="IPR053200">
    <property type="entry name" value="YfmO-like"/>
</dbReference>
<dbReference type="AlphaFoldDB" id="A0A366IFR7"/>
<evidence type="ECO:0000313" key="8">
    <source>
        <dbReference type="Proteomes" id="UP000253509"/>
    </source>
</evidence>
<dbReference type="Gene3D" id="1.20.1250.20">
    <property type="entry name" value="MFS general substrate transporter like domains"/>
    <property type="match status" value="1"/>
</dbReference>
<comment type="caution">
    <text evidence="7">The sequence shown here is derived from an EMBL/GenBank/DDBJ whole genome shotgun (WGS) entry which is preliminary data.</text>
</comment>
<dbReference type="InterPro" id="IPR036259">
    <property type="entry name" value="MFS_trans_sf"/>
</dbReference>
<feature type="domain" description="Major facilitator superfamily (MFS) profile" evidence="6">
    <location>
        <begin position="1"/>
        <end position="383"/>
    </location>
</feature>